<organism evidence="7 8">
    <name type="scientific">Candidatus Dorea gallistercoris</name>
    <dbReference type="NCBI Taxonomy" id="2838542"/>
    <lineage>
        <taxon>Bacteria</taxon>
        <taxon>Bacillati</taxon>
        <taxon>Bacillota</taxon>
        <taxon>Clostridia</taxon>
        <taxon>Lachnospirales</taxon>
        <taxon>Lachnospiraceae</taxon>
        <taxon>Dorea</taxon>
    </lineage>
</organism>
<dbReference type="Pfam" id="PF13407">
    <property type="entry name" value="Peripla_BP_4"/>
    <property type="match status" value="1"/>
</dbReference>
<comment type="similarity">
    <text evidence="2">Belongs to the bacterial solute-binding protein 2 family.</text>
</comment>
<dbReference type="Proteomes" id="UP000824263">
    <property type="component" value="Unassembled WGS sequence"/>
</dbReference>
<proteinExistence type="inferred from homology"/>
<comment type="subcellular location">
    <subcellularLocation>
        <location evidence="1">Cell envelope</location>
    </subcellularLocation>
</comment>
<dbReference type="GO" id="GO:0030313">
    <property type="term" value="C:cell envelope"/>
    <property type="evidence" value="ECO:0007669"/>
    <property type="project" value="UniProtKB-SubCell"/>
</dbReference>
<dbReference type="PROSITE" id="PS51257">
    <property type="entry name" value="PROKAR_LIPOPROTEIN"/>
    <property type="match status" value="1"/>
</dbReference>
<name>A0A9D1UEQ2_9FIRM</name>
<reference evidence="7" key="2">
    <citation type="submission" date="2021-04" db="EMBL/GenBank/DDBJ databases">
        <authorList>
            <person name="Gilroy R."/>
        </authorList>
    </citation>
    <scope>NUCLEOTIDE SEQUENCE</scope>
    <source>
        <strain evidence="7">ChiSxjej1B13-11762</strain>
    </source>
</reference>
<feature type="region of interest" description="Disordered" evidence="4">
    <location>
        <begin position="26"/>
        <end position="53"/>
    </location>
</feature>
<dbReference type="AlphaFoldDB" id="A0A9D1UEQ2"/>
<dbReference type="EMBL" id="DXGF01000102">
    <property type="protein sequence ID" value="HIW83760.1"/>
    <property type="molecule type" value="Genomic_DNA"/>
</dbReference>
<protein>
    <submittedName>
        <fullName evidence="7">Substrate-binding domain-containing protein</fullName>
    </submittedName>
</protein>
<feature type="chain" id="PRO_5038800333" evidence="5">
    <location>
        <begin position="20"/>
        <end position="404"/>
    </location>
</feature>
<sequence length="404" mass="43396">MKKKWSMAVLALCTSLLLAACGEGGGESVRAETEDGQTSGEEKESNASEEPEYQAKLDAVDPAAYGNAKGLTLEKGAYISIIGKTDGGQYWEEVKEGTRQAAADINAELGYEGEDQVRVTYSGPAESDNVDEQVNILDEELARYPVALGIAITDAQACDVQFDLAAESDIPVVAFDSGSDYQGLMATVATDNPAAAAYAADQMAELTGGSGQIAVFAQDSKSQSALQRVNGFVSRLQQQYPDIQVISVYYMDQLEAMGQIVADEINAGTYQRPGADSEMEQEVTAENITEEDVMDYIFAKYPEIKGCYGTSGEAVELITGTLDRLEKEDMAVLGFDADEEEVTAMEEGKIDGLVVQNPFGMGYAAVIASARAACDLNNEAYVNTGYVWMTPDNMDSEEIQAMLY</sequence>
<evidence type="ECO:0000256" key="5">
    <source>
        <dbReference type="SAM" id="SignalP"/>
    </source>
</evidence>
<comment type="caution">
    <text evidence="7">The sequence shown here is derived from an EMBL/GenBank/DDBJ whole genome shotgun (WGS) entry which is preliminary data.</text>
</comment>
<dbReference type="GO" id="GO:0030246">
    <property type="term" value="F:carbohydrate binding"/>
    <property type="evidence" value="ECO:0007669"/>
    <property type="project" value="UniProtKB-ARBA"/>
</dbReference>
<evidence type="ECO:0000259" key="6">
    <source>
        <dbReference type="Pfam" id="PF13407"/>
    </source>
</evidence>
<gene>
    <name evidence="7" type="ORF">H9873_05505</name>
</gene>
<dbReference type="SUPFAM" id="SSF53822">
    <property type="entry name" value="Periplasmic binding protein-like I"/>
    <property type="match status" value="1"/>
</dbReference>
<dbReference type="PANTHER" id="PTHR46847">
    <property type="entry name" value="D-ALLOSE-BINDING PERIPLASMIC PROTEIN-RELATED"/>
    <property type="match status" value="1"/>
</dbReference>
<evidence type="ECO:0000256" key="1">
    <source>
        <dbReference type="ARBA" id="ARBA00004196"/>
    </source>
</evidence>
<dbReference type="InterPro" id="IPR025997">
    <property type="entry name" value="SBP_2_dom"/>
</dbReference>
<evidence type="ECO:0000313" key="7">
    <source>
        <dbReference type="EMBL" id="HIW83760.1"/>
    </source>
</evidence>
<accession>A0A9D1UEQ2</accession>
<evidence type="ECO:0000256" key="3">
    <source>
        <dbReference type="ARBA" id="ARBA00022729"/>
    </source>
</evidence>
<evidence type="ECO:0000256" key="2">
    <source>
        <dbReference type="ARBA" id="ARBA00007639"/>
    </source>
</evidence>
<feature type="domain" description="Periplasmic binding protein" evidence="6">
    <location>
        <begin position="79"/>
        <end position="370"/>
    </location>
</feature>
<reference evidence="7" key="1">
    <citation type="journal article" date="2021" name="PeerJ">
        <title>Extensive microbial diversity within the chicken gut microbiome revealed by metagenomics and culture.</title>
        <authorList>
            <person name="Gilroy R."/>
            <person name="Ravi A."/>
            <person name="Getino M."/>
            <person name="Pursley I."/>
            <person name="Horton D.L."/>
            <person name="Alikhan N.F."/>
            <person name="Baker D."/>
            <person name="Gharbi K."/>
            <person name="Hall N."/>
            <person name="Watson M."/>
            <person name="Adriaenssens E.M."/>
            <person name="Foster-Nyarko E."/>
            <person name="Jarju S."/>
            <person name="Secka A."/>
            <person name="Antonio M."/>
            <person name="Oren A."/>
            <person name="Chaudhuri R.R."/>
            <person name="La Ragione R."/>
            <person name="Hildebrand F."/>
            <person name="Pallen M.J."/>
        </authorList>
    </citation>
    <scope>NUCLEOTIDE SEQUENCE</scope>
    <source>
        <strain evidence="7">ChiSxjej1B13-11762</strain>
    </source>
</reference>
<dbReference type="InterPro" id="IPR028082">
    <property type="entry name" value="Peripla_BP_I"/>
</dbReference>
<evidence type="ECO:0000256" key="4">
    <source>
        <dbReference type="SAM" id="MobiDB-lite"/>
    </source>
</evidence>
<feature type="signal peptide" evidence="5">
    <location>
        <begin position="1"/>
        <end position="19"/>
    </location>
</feature>
<dbReference type="Gene3D" id="3.40.50.2300">
    <property type="match status" value="2"/>
</dbReference>
<evidence type="ECO:0000313" key="8">
    <source>
        <dbReference type="Proteomes" id="UP000824263"/>
    </source>
</evidence>
<keyword evidence="3 5" id="KW-0732">Signal</keyword>
<dbReference type="PANTHER" id="PTHR46847:SF1">
    <property type="entry name" value="D-ALLOSE-BINDING PERIPLASMIC PROTEIN-RELATED"/>
    <property type="match status" value="1"/>
</dbReference>